<dbReference type="InterPro" id="IPR020839">
    <property type="entry name" value="SCD"/>
</dbReference>
<dbReference type="GO" id="GO:0007062">
    <property type="term" value="P:sister chromatid cohesion"/>
    <property type="evidence" value="ECO:0007669"/>
    <property type="project" value="UniProtKB-UniRule"/>
</dbReference>
<feature type="compositionally biased region" description="Basic residues" evidence="4">
    <location>
        <begin position="1078"/>
        <end position="1089"/>
    </location>
</feature>
<feature type="coiled-coil region" evidence="3">
    <location>
        <begin position="263"/>
        <end position="293"/>
    </location>
</feature>
<evidence type="ECO:0000313" key="7">
    <source>
        <dbReference type="Proteomes" id="UP001346869"/>
    </source>
</evidence>
<dbReference type="GO" id="GO:0000775">
    <property type="term" value="C:chromosome, centromeric region"/>
    <property type="evidence" value="ECO:0007669"/>
    <property type="project" value="UniProtKB-SubCell"/>
</dbReference>
<dbReference type="GO" id="GO:0008278">
    <property type="term" value="C:cohesin complex"/>
    <property type="evidence" value="ECO:0007669"/>
    <property type="project" value="UniProtKB-UniRule"/>
</dbReference>
<keyword evidence="2" id="KW-0159">Chromosome partition</keyword>
<feature type="region of interest" description="Disordered" evidence="4">
    <location>
        <begin position="1059"/>
        <end position="1120"/>
    </location>
</feature>
<name>A0AAN7XBT4_ELEMC</name>
<evidence type="ECO:0000313" key="6">
    <source>
        <dbReference type="EMBL" id="KAK5857679.1"/>
    </source>
</evidence>
<proteinExistence type="inferred from homology"/>
<keyword evidence="3" id="KW-0175">Coiled coil</keyword>
<dbReference type="SUPFAM" id="SSF48371">
    <property type="entry name" value="ARM repeat"/>
    <property type="match status" value="1"/>
</dbReference>
<reference evidence="6 7" key="2">
    <citation type="journal article" date="2023" name="Mol. Biol. Evol.">
        <title>Genomics of Secondarily Temperate Adaptation in the Only Non-Antarctic Icefish.</title>
        <authorList>
            <person name="Rivera-Colon A.G."/>
            <person name="Rayamajhi N."/>
            <person name="Minhas B.F."/>
            <person name="Madrigal G."/>
            <person name="Bilyk K.T."/>
            <person name="Yoon V."/>
            <person name="Hune M."/>
            <person name="Gregory S."/>
            <person name="Cheng C.H.C."/>
            <person name="Catchen J.M."/>
        </authorList>
    </citation>
    <scope>NUCLEOTIDE SEQUENCE [LARGE SCALE GENOMIC DNA]</scope>
    <source>
        <strain evidence="6">JMC-PN-2008</strain>
    </source>
</reference>
<keyword evidence="2" id="KW-0539">Nucleus</keyword>
<gene>
    <name evidence="6" type="ORF">PBY51_010906</name>
</gene>
<keyword evidence="2" id="KW-0131">Cell cycle</keyword>
<dbReference type="GO" id="GO:0007059">
    <property type="term" value="P:chromosome segregation"/>
    <property type="evidence" value="ECO:0007669"/>
    <property type="project" value="UniProtKB-KW"/>
</dbReference>
<reference evidence="6 7" key="1">
    <citation type="journal article" date="2023" name="Genes (Basel)">
        <title>Chromosome-Level Genome Assembly and Circadian Gene Repertoire of the Patagonia Blennie Eleginops maclovinus-The Closest Ancestral Proxy of Antarctic Cryonotothenioids.</title>
        <authorList>
            <person name="Cheng C.C."/>
            <person name="Rivera-Colon A.G."/>
            <person name="Minhas B.F."/>
            <person name="Wilson L."/>
            <person name="Rayamajhi N."/>
            <person name="Vargas-Chacoff L."/>
            <person name="Catchen J.M."/>
        </authorList>
    </citation>
    <scope>NUCLEOTIDE SEQUENCE [LARGE SCALE GENOMIC DNA]</scope>
    <source>
        <strain evidence="6">JMC-PN-2008</strain>
    </source>
</reference>
<feature type="region of interest" description="Disordered" evidence="4">
    <location>
        <begin position="1"/>
        <end position="81"/>
    </location>
</feature>
<keyword evidence="7" id="KW-1185">Reference proteome</keyword>
<dbReference type="InterPro" id="IPR039662">
    <property type="entry name" value="Cohesin_Scc3/SA"/>
</dbReference>
<dbReference type="PANTHER" id="PTHR11199:SF6">
    <property type="entry name" value="COHESIN SUBUNIT SA-1"/>
    <property type="match status" value="1"/>
</dbReference>
<dbReference type="GO" id="GO:0051301">
    <property type="term" value="P:cell division"/>
    <property type="evidence" value="ECO:0007669"/>
    <property type="project" value="UniProtKB-UniRule"/>
</dbReference>
<sequence length="1260" mass="143965">MITSELPVLQDSSNESGATDAVGLSMSISEIEEPEVKGKKKRGRPGKQAQSTNKKPRKAPAEKSVSVARGRGKANGVVQHNGDGGDPVTLFEVVKMGKSAMQSVVDEWIESYKQDRDLALLDLINFFIQCSGCKGTVRIEMFRNMQNAEIIRKMTEEFDEDSGDYPLTMPGPLWKKFRYNFCEFISVLIRQCQYSIIYDEYMMDTVISLLTGLSDSQVRAFRHTSTLAAMKLMTALVNVALNLSIHQDNTQRQYEAERNKIAGKRANEKLELLLQKRKELQENQDEIENMMNSIFKGIFVHRYRDAIAEIRAICIEEIGVWMKMYSDAFLNDSYLKYVGWTLHDRQGEVRLKCLKALQNLYTNRELFPKLELFTNRFKDRIVSMTLDKEYDVAVEAIRLVTLILQGSEDALSNEDCENVYHLVYSAHRPVAVAAGEFLHRKLFSRHDPQAEEALAKRRGRSSPNGNLIRMLVLFFLESELHEHAAYLVDSLWESSQELLKDWECMTELLLEEPVQGEEVLSDRQESALIELMVCTLRQAAEAHPPVGRGTGKRVLTAKERKTQIDDKNKLTEHFIMALPMLLSKYQADSEKVANLLQIPQFFDLDVYSAGRMEKHLDGLLKQIRLVVEKHIEMDVLEACSKTYSILCSEEYTIMNRVDIARSQLIDEMTDRFAHSVEDLLQEAEEADDDDIYNVLSTLKRLTAFHNAHDLTRWDLFGNCYRLLKAGIEQGSMPEQIAVQALQCSHYSVLWQLVKVTEGAPSKDDLVALRRVVKSFLAVCQQCLSNVNTPVKEQSFMLLCDLLMIFSHQLVSGGREGLQPLVFNPDSTLQNELLNFVLDHVFIDQDDESQSMEGDEEDEANKIEALHKRRNLLAAFCKLIIYDIVDMPAAADIFKHYMKYYNDYGDIIKETLSKTRQTDKIQCAKTLILSLQQLFNELLQDQGPNLDRTSSHVSGIKELARRFALTFGLDQIKTREAVATLHKDGIEFAFKYQNPRGTEFPPINLAFLEVLSEFSSKLIRQDKKTVHSYLEKFMSDSMSERREDVWLPLISYRNSLLTGGDEDHMSVTSGSSSKAASIRSKKGRPPVHKKRIEEESSVDGSWMLRNDTLPTPGALSTPQLTSTVLRENRPAEHMPDPDSEPGSENDFVHNPQMQMSWLGQQKMEEVNRKDRTSLNYIKARSNQGVRQTVRGLMEDDAEPIFEDVMMSSRGQLEDMNEEFEDTMVIDLPPSRNRRERAELRPDFFDSAAMIEDESGFSMPMF</sequence>
<evidence type="ECO:0000256" key="2">
    <source>
        <dbReference type="RuleBase" id="RU369063"/>
    </source>
</evidence>
<dbReference type="Pfam" id="PF08514">
    <property type="entry name" value="STAG"/>
    <property type="match status" value="1"/>
</dbReference>
<evidence type="ECO:0000256" key="3">
    <source>
        <dbReference type="SAM" id="Coils"/>
    </source>
</evidence>
<accession>A0AAN7XBT4</accession>
<comment type="subunit">
    <text evidence="2">Part of the cohesin complex which is composed of a heterodimer between a SMC1 protein (SMC1A or SMC1B) and SMC3, which are attached via their hinge domain, and RAD21 which link them at their heads, and one STAG protein.</text>
</comment>
<keyword evidence="2" id="KW-0158">Chromosome</keyword>
<comment type="caution">
    <text evidence="6">The sequence shown here is derived from an EMBL/GenBank/DDBJ whole genome shotgun (WGS) entry which is preliminary data.</text>
</comment>
<dbReference type="PROSITE" id="PS51425">
    <property type="entry name" value="SCD"/>
    <property type="match status" value="1"/>
</dbReference>
<evidence type="ECO:0000256" key="4">
    <source>
        <dbReference type="SAM" id="MobiDB-lite"/>
    </source>
</evidence>
<comment type="subcellular location">
    <subcellularLocation>
        <location evidence="2">Nucleus</location>
    </subcellularLocation>
    <subcellularLocation>
        <location evidence="2">Chromosome</location>
    </subcellularLocation>
    <subcellularLocation>
        <location evidence="2">Chromosome</location>
        <location evidence="2">Centromere</location>
    </subcellularLocation>
</comment>
<dbReference type="AlphaFoldDB" id="A0AAN7XBT4"/>
<evidence type="ECO:0000256" key="1">
    <source>
        <dbReference type="ARBA" id="ARBA00005486"/>
    </source>
</evidence>
<dbReference type="GO" id="GO:0000785">
    <property type="term" value="C:chromatin"/>
    <property type="evidence" value="ECO:0007669"/>
    <property type="project" value="UniProtKB-UniRule"/>
</dbReference>
<keyword evidence="2" id="KW-0132">Cell division</keyword>
<feature type="domain" description="SCD" evidence="5">
    <location>
        <begin position="299"/>
        <end position="384"/>
    </location>
</feature>
<dbReference type="Pfam" id="PF21581">
    <property type="entry name" value="SCD"/>
    <property type="match status" value="1"/>
</dbReference>
<protein>
    <recommendedName>
        <fullName evidence="2">Cohesin subunit SA</fullName>
    </recommendedName>
    <alternativeName>
        <fullName evidence="2">SCC3 homolog</fullName>
    </alternativeName>
    <alternativeName>
        <fullName evidence="2">Stromal antigen</fullName>
    </alternativeName>
</protein>
<dbReference type="Pfam" id="PF24571">
    <property type="entry name" value="HEAT_SCC3-SA"/>
    <property type="match status" value="1"/>
</dbReference>
<dbReference type="Proteomes" id="UP001346869">
    <property type="component" value="Unassembled WGS sequence"/>
</dbReference>
<dbReference type="InterPro" id="IPR013721">
    <property type="entry name" value="STAG"/>
</dbReference>
<comment type="function">
    <text evidence="2">Component of cohesin complex, a complex required for the cohesion of sister chromatids after DNA replication. The cohesin complex apparently forms a large proteinaceous ring within which sister chromatids can be trapped. At anaphase, the complex is cleaved and dissociates from chromatin, allowing sister chromatids to segregate.</text>
</comment>
<comment type="similarity">
    <text evidence="1 2">Belongs to the SCC3 family.</text>
</comment>
<dbReference type="GO" id="GO:0003682">
    <property type="term" value="F:chromatin binding"/>
    <property type="evidence" value="ECO:0007669"/>
    <property type="project" value="TreeGrafter"/>
</dbReference>
<dbReference type="EMBL" id="JAUZQC010000016">
    <property type="protein sequence ID" value="KAK5857679.1"/>
    <property type="molecule type" value="Genomic_DNA"/>
</dbReference>
<feature type="compositionally biased region" description="Low complexity" evidence="4">
    <location>
        <begin position="1068"/>
        <end position="1077"/>
    </location>
</feature>
<dbReference type="InterPro" id="IPR016024">
    <property type="entry name" value="ARM-type_fold"/>
</dbReference>
<dbReference type="GO" id="GO:0005634">
    <property type="term" value="C:nucleus"/>
    <property type="evidence" value="ECO:0007669"/>
    <property type="project" value="UniProtKB-SubCell"/>
</dbReference>
<dbReference type="InterPro" id="IPR056396">
    <property type="entry name" value="HEAT_SCC3-SA"/>
</dbReference>
<organism evidence="6 7">
    <name type="scientific">Eleginops maclovinus</name>
    <name type="common">Patagonian blennie</name>
    <name type="synonym">Eleginus maclovinus</name>
    <dbReference type="NCBI Taxonomy" id="56733"/>
    <lineage>
        <taxon>Eukaryota</taxon>
        <taxon>Metazoa</taxon>
        <taxon>Chordata</taxon>
        <taxon>Craniata</taxon>
        <taxon>Vertebrata</taxon>
        <taxon>Euteleostomi</taxon>
        <taxon>Actinopterygii</taxon>
        <taxon>Neopterygii</taxon>
        <taxon>Teleostei</taxon>
        <taxon>Neoteleostei</taxon>
        <taxon>Acanthomorphata</taxon>
        <taxon>Eupercaria</taxon>
        <taxon>Perciformes</taxon>
        <taxon>Notothenioidei</taxon>
        <taxon>Eleginopidae</taxon>
        <taxon>Eleginops</taxon>
    </lineage>
</organism>
<evidence type="ECO:0000259" key="5">
    <source>
        <dbReference type="PROSITE" id="PS51425"/>
    </source>
</evidence>
<dbReference type="PANTHER" id="PTHR11199">
    <property type="entry name" value="STROMAL ANTIGEN"/>
    <property type="match status" value="1"/>
</dbReference>